<dbReference type="RefSeq" id="WP_380670183.1">
    <property type="nucleotide sequence ID" value="NZ_JBHTCJ010000009.1"/>
</dbReference>
<dbReference type="InterPro" id="IPR001128">
    <property type="entry name" value="Cyt_P450"/>
</dbReference>
<dbReference type="InterPro" id="IPR036396">
    <property type="entry name" value="Cyt_P450_sf"/>
</dbReference>
<evidence type="ECO:0000256" key="1">
    <source>
        <dbReference type="ARBA" id="ARBA00010617"/>
    </source>
</evidence>
<gene>
    <name evidence="2" type="ORF">ACFQRI_18355</name>
</gene>
<accession>A0ABW2LQB4</accession>
<evidence type="ECO:0000313" key="3">
    <source>
        <dbReference type="Proteomes" id="UP001596504"/>
    </source>
</evidence>
<dbReference type="Proteomes" id="UP001596504">
    <property type="component" value="Unassembled WGS sequence"/>
</dbReference>
<evidence type="ECO:0000313" key="2">
    <source>
        <dbReference type="EMBL" id="MFC7343367.1"/>
    </source>
</evidence>
<reference evidence="3" key="1">
    <citation type="journal article" date="2019" name="Int. J. Syst. Evol. Microbiol.">
        <title>The Global Catalogue of Microorganisms (GCM) 10K type strain sequencing project: providing services to taxonomists for standard genome sequencing and annotation.</title>
        <authorList>
            <consortium name="The Broad Institute Genomics Platform"/>
            <consortium name="The Broad Institute Genome Sequencing Center for Infectious Disease"/>
            <person name="Wu L."/>
            <person name="Ma J."/>
        </authorList>
    </citation>
    <scope>NUCLEOTIDE SEQUENCE [LARGE SCALE GENOMIC DNA]</scope>
    <source>
        <strain evidence="3">WLHS5</strain>
    </source>
</reference>
<proteinExistence type="inferred from homology"/>
<comment type="caution">
    <text evidence="2">The sequence shown here is derived from an EMBL/GenBank/DDBJ whole genome shotgun (WGS) entry which is preliminary data.</text>
</comment>
<organism evidence="2 3">
    <name type="scientific">Saccharopolyspora griseoalba</name>
    <dbReference type="NCBI Taxonomy" id="1431848"/>
    <lineage>
        <taxon>Bacteria</taxon>
        <taxon>Bacillati</taxon>
        <taxon>Actinomycetota</taxon>
        <taxon>Actinomycetes</taxon>
        <taxon>Pseudonocardiales</taxon>
        <taxon>Pseudonocardiaceae</taxon>
        <taxon>Saccharopolyspora</taxon>
    </lineage>
</organism>
<dbReference type="InterPro" id="IPR002397">
    <property type="entry name" value="Cyt_P450_B"/>
</dbReference>
<name>A0ABW2LQB4_9PSEU</name>
<dbReference type="PANTHER" id="PTHR46696:SF4">
    <property type="entry name" value="BIOTIN BIOSYNTHESIS CYTOCHROME P450"/>
    <property type="match status" value="1"/>
</dbReference>
<keyword evidence="3" id="KW-1185">Reference proteome</keyword>
<dbReference type="SUPFAM" id="SSF48264">
    <property type="entry name" value="Cytochrome P450"/>
    <property type="match status" value="1"/>
</dbReference>
<dbReference type="EMBL" id="JBHTCJ010000009">
    <property type="protein sequence ID" value="MFC7343367.1"/>
    <property type="molecule type" value="Genomic_DNA"/>
</dbReference>
<dbReference type="PRINTS" id="PR00359">
    <property type="entry name" value="BP450"/>
</dbReference>
<dbReference type="Pfam" id="PF00067">
    <property type="entry name" value="p450"/>
    <property type="match status" value="1"/>
</dbReference>
<dbReference type="Gene3D" id="1.10.630.10">
    <property type="entry name" value="Cytochrome P450"/>
    <property type="match status" value="1"/>
</dbReference>
<sequence length="408" mass="46506">MASPSLPDGFDFTDPDLLAERVPLEEFAELRRTAPIWWNEQPFRIGGFEDTGFWVVSRHADVKEVSRRTDVFSSRENTAIIRFNEEMTRDKIEMQRFIMLNIDPPEHTKIRRLVARGFTPRAINGLREVLHERAERIATGALESGTGDFVTDIACELPLQAIAELLGVPQEHRKDLFDWSNQMVAYDDPEYEVEPEAASAEMLGYFMNVAEQKRKCPMDDIVTKLVEADVDGSELSSDEFGFFTILLAVAGNETTRNAISHGMHAFMQHPEQWELYKRERPETAADEIVRWATPVVSFQRTAMADTELAGQAIKRGERVGMFYSSANFDPEVFEEPEKFDIQRDPNPHVGFGGTGAHYCLGASLARLEIALIFNAIADRMPDIRQLQEPRRLRSGWLNGIKEYRVQYA</sequence>
<protein>
    <submittedName>
        <fullName evidence="2">Cytochrome P450</fullName>
    </submittedName>
</protein>
<dbReference type="CDD" id="cd11033">
    <property type="entry name" value="CYP142-like"/>
    <property type="match status" value="1"/>
</dbReference>
<comment type="similarity">
    <text evidence="1">Belongs to the cytochrome P450 family.</text>
</comment>
<dbReference type="PANTHER" id="PTHR46696">
    <property type="entry name" value="P450, PUTATIVE (EUROFUNG)-RELATED"/>
    <property type="match status" value="1"/>
</dbReference>